<gene>
    <name evidence="2" type="ORF">EH32_07345</name>
</gene>
<feature type="transmembrane region" description="Helical" evidence="1">
    <location>
        <begin position="92"/>
        <end position="111"/>
    </location>
</feature>
<dbReference type="EMBL" id="JMIX01000003">
    <property type="protein sequence ID" value="KEO98912.1"/>
    <property type="molecule type" value="Genomic_DNA"/>
</dbReference>
<proteinExistence type="predicted"/>
<dbReference type="KEGG" id="elq:Ga0102493_112593"/>
<feature type="transmembrane region" description="Helical" evidence="1">
    <location>
        <begin position="123"/>
        <end position="144"/>
    </location>
</feature>
<comment type="caution">
    <text evidence="2">The sequence shown here is derived from an EMBL/GenBank/DDBJ whole genome shotgun (WGS) entry which is preliminary data.</text>
</comment>
<dbReference type="RefSeq" id="WP_034901368.1">
    <property type="nucleotide sequence ID" value="NZ_CP017057.1"/>
</dbReference>
<keyword evidence="1" id="KW-0472">Membrane</keyword>
<organism evidence="2 3">
    <name type="scientific">Erythrobacter litoralis</name>
    <dbReference type="NCBI Taxonomy" id="39960"/>
    <lineage>
        <taxon>Bacteria</taxon>
        <taxon>Pseudomonadati</taxon>
        <taxon>Pseudomonadota</taxon>
        <taxon>Alphaproteobacteria</taxon>
        <taxon>Sphingomonadales</taxon>
        <taxon>Erythrobacteraceae</taxon>
        <taxon>Erythrobacter/Porphyrobacter group</taxon>
        <taxon>Erythrobacter</taxon>
    </lineage>
</organism>
<keyword evidence="1" id="KW-0812">Transmembrane</keyword>
<feature type="transmembrane region" description="Helical" evidence="1">
    <location>
        <begin position="30"/>
        <end position="47"/>
    </location>
</feature>
<evidence type="ECO:0000313" key="3">
    <source>
        <dbReference type="Proteomes" id="UP000027866"/>
    </source>
</evidence>
<dbReference type="AlphaFoldDB" id="A0A074NM87"/>
<reference evidence="2 3" key="1">
    <citation type="submission" date="2014-04" db="EMBL/GenBank/DDBJ databases">
        <title>A comprehensive comparison of genomes of Erythrobacter spp. Strains.</title>
        <authorList>
            <person name="Zheng Q."/>
        </authorList>
    </citation>
    <scope>NUCLEOTIDE SEQUENCE [LARGE SCALE GENOMIC DNA]</scope>
    <source>
        <strain evidence="2 3">DSM 8509</strain>
    </source>
</reference>
<evidence type="ECO:0000256" key="1">
    <source>
        <dbReference type="SAM" id="Phobius"/>
    </source>
</evidence>
<name>A0A074NM87_9SPHN</name>
<dbReference type="PATRIC" id="fig|39960.10.peg.1691"/>
<dbReference type="Proteomes" id="UP000027866">
    <property type="component" value="Unassembled WGS sequence"/>
</dbReference>
<protein>
    <submittedName>
        <fullName evidence="2">Rod shape-determining protein MreD</fullName>
    </submittedName>
</protein>
<accession>A0A074NM87</accession>
<keyword evidence="3" id="KW-1185">Reference proteome</keyword>
<keyword evidence="1" id="KW-1133">Transmembrane helix</keyword>
<feature type="transmembrane region" description="Helical" evidence="1">
    <location>
        <begin position="150"/>
        <end position="172"/>
    </location>
</feature>
<sequence>MIERRGRPTRSTRYRGSGINREASPLRAGTVPYVSILAGSLLPVLLLQADVMPLSPPLGYIMLVAWRLMRPGLLPIWAGVPLGLFDDLVSGQPIGCAVLLWSLTMIAFEYLEQQVPWRGFWQDWFTAGLAIVLYILAAMALSRATVSPALLLAMLPQIVVAVVLYPVFARLVSRLDLFRLARTRRIG</sequence>
<evidence type="ECO:0000313" key="2">
    <source>
        <dbReference type="EMBL" id="KEO98912.1"/>
    </source>
</evidence>